<dbReference type="RefSeq" id="WP_344244424.1">
    <property type="nucleotide sequence ID" value="NZ_BAAAHH010000031.1"/>
</dbReference>
<dbReference type="InterPro" id="IPR001128">
    <property type="entry name" value="Cyt_P450"/>
</dbReference>
<accession>A0ABN1RU78</accession>
<evidence type="ECO:0000313" key="3">
    <source>
        <dbReference type="Proteomes" id="UP001500665"/>
    </source>
</evidence>
<dbReference type="CDD" id="cd11033">
    <property type="entry name" value="CYP142-like"/>
    <property type="match status" value="1"/>
</dbReference>
<reference evidence="2 3" key="1">
    <citation type="journal article" date="2019" name="Int. J. Syst. Evol. Microbiol.">
        <title>The Global Catalogue of Microorganisms (GCM) 10K type strain sequencing project: providing services to taxonomists for standard genome sequencing and annotation.</title>
        <authorList>
            <consortium name="The Broad Institute Genomics Platform"/>
            <consortium name="The Broad Institute Genome Sequencing Center for Infectious Disease"/>
            <person name="Wu L."/>
            <person name="Ma J."/>
        </authorList>
    </citation>
    <scope>NUCLEOTIDE SEQUENCE [LARGE SCALE GENOMIC DNA]</scope>
    <source>
        <strain evidence="2 3">JCM 10696</strain>
    </source>
</reference>
<dbReference type="Proteomes" id="UP001500665">
    <property type="component" value="Unassembled WGS sequence"/>
</dbReference>
<evidence type="ECO:0000256" key="1">
    <source>
        <dbReference type="ARBA" id="ARBA00010617"/>
    </source>
</evidence>
<sequence length="416" mass="46765">MIEVDEINLTDWSFWQRPFAERNEAFRRLREHPELVTFEEPVIEIMPQGPGYKAIVTHADVVEASRRPQDFCSGKGSISIPDMPGDVHEYFGSMIVMDDPRHAKIRRIVSRAFSPRVMMQRFEDQIEIVTTQIIDDLKAGKGTGDFVLDVAARLPLQIICQMMAIPESAYQTVFDASNVILAGNDPEYLPTGDAMGVLGKLLEAGEALQNLVQELSRERRGKEGDDLVSQLVNANIDGESLTDQEMGSFFILLAVAGNETTRNAIAHGLHLFTAFPEQRALLLEDYEANISPAIEEIVRFVSPVIWMRRTATRDTELNGREIKEGEKLVLYYNSANRDEKVFTDPDRFDITRSPNPHVGFGGPGPHFCLGAHLARQEINAMFQRLFTEFPAIKAGTPDRLFSNFINGIKHLPYTLS</sequence>
<keyword evidence="3" id="KW-1185">Reference proteome</keyword>
<protein>
    <submittedName>
        <fullName evidence="2">Cytochrome P450</fullName>
    </submittedName>
</protein>
<dbReference type="Gene3D" id="1.10.630.10">
    <property type="entry name" value="Cytochrome P450"/>
    <property type="match status" value="1"/>
</dbReference>
<proteinExistence type="inferred from homology"/>
<organism evidence="2 3">
    <name type="scientific">Actinocorallia libanotica</name>
    <dbReference type="NCBI Taxonomy" id="46162"/>
    <lineage>
        <taxon>Bacteria</taxon>
        <taxon>Bacillati</taxon>
        <taxon>Actinomycetota</taxon>
        <taxon>Actinomycetes</taxon>
        <taxon>Streptosporangiales</taxon>
        <taxon>Thermomonosporaceae</taxon>
        <taxon>Actinocorallia</taxon>
    </lineage>
</organism>
<dbReference type="PANTHER" id="PTHR46696">
    <property type="entry name" value="P450, PUTATIVE (EUROFUNG)-RELATED"/>
    <property type="match status" value="1"/>
</dbReference>
<name>A0ABN1RU78_9ACTN</name>
<dbReference type="Pfam" id="PF00067">
    <property type="entry name" value="p450"/>
    <property type="match status" value="1"/>
</dbReference>
<dbReference type="SUPFAM" id="SSF48264">
    <property type="entry name" value="Cytochrome P450"/>
    <property type="match status" value="1"/>
</dbReference>
<dbReference type="PRINTS" id="PR00359">
    <property type="entry name" value="BP450"/>
</dbReference>
<evidence type="ECO:0000313" key="2">
    <source>
        <dbReference type="EMBL" id="GAA0963817.1"/>
    </source>
</evidence>
<dbReference type="InterPro" id="IPR002397">
    <property type="entry name" value="Cyt_P450_B"/>
</dbReference>
<dbReference type="PANTHER" id="PTHR46696:SF4">
    <property type="entry name" value="BIOTIN BIOSYNTHESIS CYTOCHROME P450"/>
    <property type="match status" value="1"/>
</dbReference>
<dbReference type="InterPro" id="IPR036396">
    <property type="entry name" value="Cyt_P450_sf"/>
</dbReference>
<gene>
    <name evidence="2" type="ORF">GCM10009550_60220</name>
</gene>
<comment type="caution">
    <text evidence="2">The sequence shown here is derived from an EMBL/GenBank/DDBJ whole genome shotgun (WGS) entry which is preliminary data.</text>
</comment>
<comment type="similarity">
    <text evidence="1">Belongs to the cytochrome P450 family.</text>
</comment>
<dbReference type="EMBL" id="BAAAHH010000031">
    <property type="protein sequence ID" value="GAA0963817.1"/>
    <property type="molecule type" value="Genomic_DNA"/>
</dbReference>